<evidence type="ECO:0000259" key="2">
    <source>
        <dbReference type="SMART" id="SM00128"/>
    </source>
</evidence>
<dbReference type="SMART" id="SM00128">
    <property type="entry name" value="IPPc"/>
    <property type="match status" value="1"/>
</dbReference>
<organism evidence="3 4">
    <name type="scientific">Plasmopara halstedii</name>
    <name type="common">Downy mildew of sunflower</name>
    <dbReference type="NCBI Taxonomy" id="4781"/>
    <lineage>
        <taxon>Eukaryota</taxon>
        <taxon>Sar</taxon>
        <taxon>Stramenopiles</taxon>
        <taxon>Oomycota</taxon>
        <taxon>Peronosporomycetes</taxon>
        <taxon>Peronosporales</taxon>
        <taxon>Peronosporaceae</taxon>
        <taxon>Plasmopara</taxon>
    </lineage>
</organism>
<dbReference type="STRING" id="4781.A0A0P1ATL5"/>
<protein>
    <submittedName>
        <fullName evidence="3">Inositol polyphosphate 5-phosphatase and related proteins</fullName>
    </submittedName>
</protein>
<accession>A0A0P1ATL5</accession>
<dbReference type="InterPro" id="IPR036691">
    <property type="entry name" value="Endo/exonu/phosph_ase_sf"/>
</dbReference>
<dbReference type="InterPro" id="IPR046985">
    <property type="entry name" value="IP5"/>
</dbReference>
<evidence type="ECO:0000313" key="3">
    <source>
        <dbReference type="EMBL" id="CEG45237.1"/>
    </source>
</evidence>
<keyword evidence="4" id="KW-1185">Reference proteome</keyword>
<dbReference type="AlphaFoldDB" id="A0A0P1ATL5"/>
<dbReference type="PANTHER" id="PTHR11200">
    <property type="entry name" value="INOSITOL 5-PHOSPHATASE"/>
    <property type="match status" value="1"/>
</dbReference>
<feature type="domain" description="Inositol polyphosphate-related phosphatase" evidence="2">
    <location>
        <begin position="231"/>
        <end position="674"/>
    </location>
</feature>
<dbReference type="Gene3D" id="3.60.10.10">
    <property type="entry name" value="Endonuclease/exonuclease/phosphatase"/>
    <property type="match status" value="1"/>
</dbReference>
<dbReference type="OMA" id="TGRDTRW"/>
<feature type="coiled-coil region" evidence="1">
    <location>
        <begin position="175"/>
        <end position="209"/>
    </location>
</feature>
<proteinExistence type="predicted"/>
<dbReference type="GO" id="GO:0004439">
    <property type="term" value="F:phosphatidylinositol-4,5-bisphosphate 5-phosphatase activity"/>
    <property type="evidence" value="ECO:0007669"/>
    <property type="project" value="TreeGrafter"/>
</dbReference>
<dbReference type="EMBL" id="CCYD01001551">
    <property type="protein sequence ID" value="CEG45237.1"/>
    <property type="molecule type" value="Genomic_DNA"/>
</dbReference>
<evidence type="ECO:0000313" key="4">
    <source>
        <dbReference type="Proteomes" id="UP000054928"/>
    </source>
</evidence>
<dbReference type="RefSeq" id="XP_024581606.1">
    <property type="nucleotide sequence ID" value="XM_024715960.1"/>
</dbReference>
<name>A0A0P1ATL5_PLAHL</name>
<dbReference type="Pfam" id="PF22669">
    <property type="entry name" value="Exo_endo_phos2"/>
    <property type="match status" value="1"/>
</dbReference>
<dbReference type="Proteomes" id="UP000054928">
    <property type="component" value="Unassembled WGS sequence"/>
</dbReference>
<dbReference type="GO" id="GO:0046856">
    <property type="term" value="P:phosphatidylinositol dephosphorylation"/>
    <property type="evidence" value="ECO:0007669"/>
    <property type="project" value="InterPro"/>
</dbReference>
<reference evidence="4" key="1">
    <citation type="submission" date="2014-09" db="EMBL/GenBank/DDBJ databases">
        <authorList>
            <person name="Sharma Rahul"/>
            <person name="Thines Marco"/>
        </authorList>
    </citation>
    <scope>NUCLEOTIDE SEQUENCE [LARGE SCALE GENOMIC DNA]</scope>
</reference>
<dbReference type="InterPro" id="IPR000300">
    <property type="entry name" value="IPPc"/>
</dbReference>
<evidence type="ECO:0000256" key="1">
    <source>
        <dbReference type="SAM" id="Coils"/>
    </source>
</evidence>
<sequence>MSCIYDECIVIVELPTTVHERTVRTYEFLIVTGNGRSRGSITASTAALPNKEADAIIDPTRLTFNRTPLPALRTVVNWVTLAVKVGRSQNWASQEDAAQWWSNYSGIQYILLLKINPKGIQMQDMDRDGFLQRREKYQFETSDNIKSIQSEEASENDIDIEIEKTENDISGDTILKQFKCNIGKSDNNNDNLEHEMENIDTQTTSVQEQDDLNISPPESCQESIPSVSSMTELRIFVATWNMAAKDPFASRTRGPYIGDDHAAKAVKELIPLGYDLYVIGTQEKVTTYLDAAILARLQHSRKDNQNVVTRQLYHRLDLTAKETRPYRQMCQCQSLIHCETRIHRSSYCGSDRTCGLCSPKSWYIDSDDTPIVNSTVHCLCWPKEISACEIRGHGDHALIHRKSTSLSIYYAHYLENHLHVIATGSHKFLGSKGGIAVTIRLSDDPQTLTFVNCHLEANSIERRLRQLEQLATELPRSLARGTTKFEFDTLATWSDHVVWMGDFNSRLQLLESNQVLKLLTAGRLQELHDKYDSLATDLKNVPGLQSFREPVKWPTFFPTYKKVPYRARLPLSGSTTGTGRTTRWVQHVYKTKYREPIYKGGRIRERVPSWCDRILYHSQNSEYFKVEKVTCFDSNNNQLTLQRDNYRALNDELRGSDHSPVSCTFLWSVHQKLSGYQDTDVPL</sequence>
<dbReference type="OrthoDB" id="7862313at2759"/>
<dbReference type="SUPFAM" id="SSF56219">
    <property type="entry name" value="DNase I-like"/>
    <property type="match status" value="1"/>
</dbReference>
<dbReference type="GeneID" id="36396602"/>
<keyword evidence="1" id="KW-0175">Coiled coil</keyword>
<dbReference type="PANTHER" id="PTHR11200:SF297">
    <property type="entry name" value="INOSITOL POLYPHOSPHATE-RELATED PHOSPHATASE DOMAIN-CONTAINING PROTEIN"/>
    <property type="match status" value="1"/>
</dbReference>